<dbReference type="SUPFAM" id="SSF159133">
    <property type="entry name" value="EutN/CcmL-like"/>
    <property type="match status" value="1"/>
</dbReference>
<organism evidence="3 4">
    <name type="scientific">Novipirellula artificiosorum</name>
    <dbReference type="NCBI Taxonomy" id="2528016"/>
    <lineage>
        <taxon>Bacteria</taxon>
        <taxon>Pseudomonadati</taxon>
        <taxon>Planctomycetota</taxon>
        <taxon>Planctomycetia</taxon>
        <taxon>Pirellulales</taxon>
        <taxon>Pirellulaceae</taxon>
        <taxon>Novipirellula</taxon>
    </lineage>
</organism>
<dbReference type="Proteomes" id="UP000319143">
    <property type="component" value="Unassembled WGS sequence"/>
</dbReference>
<proteinExistence type="predicted"/>
<keyword evidence="4" id="KW-1185">Reference proteome</keyword>
<comment type="subcellular location">
    <subcellularLocation>
        <location evidence="1">Bacterial microcompartment</location>
    </subcellularLocation>
</comment>
<dbReference type="InterPro" id="IPR004992">
    <property type="entry name" value="EutN_CcmL"/>
</dbReference>
<sequence>MKIARTIGTVTLSRFHPSMGASQLRCVEVVESIDKLDTDPLGGETIVAWDLCGTGIGDLVALAEGPEAAQPFVPDVKVVDASIVALLDKIDLE</sequence>
<dbReference type="InterPro" id="IPR036677">
    <property type="entry name" value="EutN_CcmL_sf"/>
</dbReference>
<dbReference type="Gene3D" id="2.40.50.220">
    <property type="entry name" value="EutN/Ccml"/>
    <property type="match status" value="1"/>
</dbReference>
<protein>
    <submittedName>
        <fullName evidence="3">Ethanolamine utilization protein EutN/carboxysome</fullName>
    </submittedName>
</protein>
<dbReference type="PROSITE" id="PS51932">
    <property type="entry name" value="BMV"/>
    <property type="match status" value="1"/>
</dbReference>
<evidence type="ECO:0000256" key="2">
    <source>
        <dbReference type="ARBA" id="ARBA00024446"/>
    </source>
</evidence>
<dbReference type="EMBL" id="SJPV01000002">
    <property type="protein sequence ID" value="TWU40883.1"/>
    <property type="molecule type" value="Genomic_DNA"/>
</dbReference>
<dbReference type="GO" id="GO:0031469">
    <property type="term" value="C:bacterial microcompartment"/>
    <property type="evidence" value="ECO:0007669"/>
    <property type="project" value="UniProtKB-SubCell"/>
</dbReference>
<evidence type="ECO:0000313" key="4">
    <source>
        <dbReference type="Proteomes" id="UP000319143"/>
    </source>
</evidence>
<comment type="caution">
    <text evidence="3">The sequence shown here is derived from an EMBL/GenBank/DDBJ whole genome shotgun (WGS) entry which is preliminary data.</text>
</comment>
<reference evidence="3 4" key="1">
    <citation type="submission" date="2019-02" db="EMBL/GenBank/DDBJ databases">
        <title>Deep-cultivation of Planctomycetes and their phenomic and genomic characterization uncovers novel biology.</title>
        <authorList>
            <person name="Wiegand S."/>
            <person name="Jogler M."/>
            <person name="Boedeker C."/>
            <person name="Pinto D."/>
            <person name="Vollmers J."/>
            <person name="Rivas-Marin E."/>
            <person name="Kohn T."/>
            <person name="Peeters S.H."/>
            <person name="Heuer A."/>
            <person name="Rast P."/>
            <person name="Oberbeckmann S."/>
            <person name="Bunk B."/>
            <person name="Jeske O."/>
            <person name="Meyerdierks A."/>
            <person name="Storesund J.E."/>
            <person name="Kallscheuer N."/>
            <person name="Luecker S."/>
            <person name="Lage O.M."/>
            <person name="Pohl T."/>
            <person name="Merkel B.J."/>
            <person name="Hornburger P."/>
            <person name="Mueller R.-W."/>
            <person name="Bruemmer F."/>
            <person name="Labrenz M."/>
            <person name="Spormann A.M."/>
            <person name="Op Den Camp H."/>
            <person name="Overmann J."/>
            <person name="Amann R."/>
            <person name="Jetten M.S.M."/>
            <person name="Mascher T."/>
            <person name="Medema M.H."/>
            <person name="Devos D.P."/>
            <person name="Kaster A.-K."/>
            <person name="Ovreas L."/>
            <person name="Rohde M."/>
            <person name="Galperin M.Y."/>
            <person name="Jogler C."/>
        </authorList>
    </citation>
    <scope>NUCLEOTIDE SEQUENCE [LARGE SCALE GENOMIC DNA]</scope>
    <source>
        <strain evidence="3 4">Poly41</strain>
    </source>
</reference>
<dbReference type="PANTHER" id="PTHR36539:SF1">
    <property type="entry name" value="BACTERIAL MICROCOMPARTMENT SHELL VERTEX PROTEIN EUTN"/>
    <property type="match status" value="1"/>
</dbReference>
<accession>A0A5C6DU38</accession>
<evidence type="ECO:0000313" key="3">
    <source>
        <dbReference type="EMBL" id="TWU40883.1"/>
    </source>
</evidence>
<keyword evidence="2" id="KW-1283">Bacterial microcompartment</keyword>
<evidence type="ECO:0000256" key="1">
    <source>
        <dbReference type="ARBA" id="ARBA00024322"/>
    </source>
</evidence>
<name>A0A5C6DU38_9BACT</name>
<dbReference type="Pfam" id="PF03319">
    <property type="entry name" value="EutN_CcmL"/>
    <property type="match status" value="1"/>
</dbReference>
<dbReference type="RefSeq" id="WP_146525410.1">
    <property type="nucleotide sequence ID" value="NZ_SJPV01000002.1"/>
</dbReference>
<gene>
    <name evidence="3" type="ORF">Poly41_17180</name>
</gene>
<dbReference type="PANTHER" id="PTHR36539">
    <property type="entry name" value="ETHANOLAMINE UTILIZATION PROTEIN EUTN"/>
    <property type="match status" value="1"/>
</dbReference>
<dbReference type="OrthoDB" id="281843at2"/>
<dbReference type="AlphaFoldDB" id="A0A5C6DU38"/>